<dbReference type="InterPro" id="IPR000983">
    <property type="entry name" value="Bac_GSPG_pilin"/>
</dbReference>
<protein>
    <submittedName>
        <fullName evidence="3">Pilus assembly protein PilE</fullName>
    </submittedName>
</protein>
<dbReference type="GO" id="GO:0015628">
    <property type="term" value="P:protein secretion by the type II secretion system"/>
    <property type="evidence" value="ECO:0007669"/>
    <property type="project" value="InterPro"/>
</dbReference>
<dbReference type="NCBIfam" id="TIGR02532">
    <property type="entry name" value="IV_pilin_GFxxxE"/>
    <property type="match status" value="1"/>
</dbReference>
<accession>A0A2S7C2J2</accession>
<dbReference type="InterPro" id="IPR031982">
    <property type="entry name" value="PilE-like"/>
</dbReference>
<dbReference type="GO" id="GO:0015627">
    <property type="term" value="C:type II protein secretion system complex"/>
    <property type="evidence" value="ECO:0007669"/>
    <property type="project" value="InterPro"/>
</dbReference>
<evidence type="ECO:0000313" key="3">
    <source>
        <dbReference type="EMBL" id="PPU55787.1"/>
    </source>
</evidence>
<dbReference type="Pfam" id="PF16732">
    <property type="entry name" value="ComP_DUS"/>
    <property type="match status" value="1"/>
</dbReference>
<dbReference type="Proteomes" id="UP000238908">
    <property type="component" value="Unassembled WGS sequence"/>
</dbReference>
<reference evidence="3 4" key="1">
    <citation type="submission" date="2016-08" db="EMBL/GenBank/DDBJ databases">
        <authorList>
            <person name="Seilhamer J.J."/>
        </authorList>
    </citation>
    <scope>NUCLEOTIDE SEQUENCE [LARGE SCALE GENOMIC DNA]</scope>
    <source>
        <strain evidence="3 4">CFBP7245</strain>
    </source>
</reference>
<keyword evidence="1" id="KW-0488">Methylation</keyword>
<evidence type="ECO:0000256" key="1">
    <source>
        <dbReference type="ARBA" id="ARBA00022481"/>
    </source>
</evidence>
<proteinExistence type="predicted"/>
<dbReference type="InterPro" id="IPR045584">
    <property type="entry name" value="Pilin-like"/>
</dbReference>
<evidence type="ECO:0000256" key="2">
    <source>
        <dbReference type="SAM" id="Phobius"/>
    </source>
</evidence>
<dbReference type="Gene3D" id="3.30.700.10">
    <property type="entry name" value="Glycoprotein, Type 4 Pilin"/>
    <property type="match status" value="1"/>
</dbReference>
<keyword evidence="2" id="KW-1133">Transmembrane helix</keyword>
<feature type="transmembrane region" description="Helical" evidence="2">
    <location>
        <begin position="22"/>
        <end position="41"/>
    </location>
</feature>
<dbReference type="AlphaFoldDB" id="A0A2S7C2J2"/>
<evidence type="ECO:0000313" key="4">
    <source>
        <dbReference type="Proteomes" id="UP000238908"/>
    </source>
</evidence>
<name>A0A2S7C2J2_9XANT</name>
<dbReference type="GO" id="GO:0043683">
    <property type="term" value="P:type IV pilus assembly"/>
    <property type="evidence" value="ECO:0007669"/>
    <property type="project" value="InterPro"/>
</dbReference>
<dbReference type="PANTHER" id="PTHR30093">
    <property type="entry name" value="GENERAL SECRETION PATHWAY PROTEIN G"/>
    <property type="match status" value="1"/>
</dbReference>
<dbReference type="SUPFAM" id="SSF54523">
    <property type="entry name" value="Pili subunits"/>
    <property type="match status" value="1"/>
</dbReference>
<dbReference type="Pfam" id="PF07963">
    <property type="entry name" value="N_methyl"/>
    <property type="match status" value="1"/>
</dbReference>
<gene>
    <name evidence="3" type="ORF">XdyCFBP7245_12415</name>
</gene>
<keyword evidence="2" id="KW-0812">Transmembrane</keyword>
<dbReference type="PRINTS" id="PR00813">
    <property type="entry name" value="BCTERIALGSPG"/>
</dbReference>
<dbReference type="RefSeq" id="WP_104615947.1">
    <property type="nucleotide sequence ID" value="NZ_CP167817.1"/>
</dbReference>
<dbReference type="EMBL" id="MDEE01000016">
    <property type="protein sequence ID" value="PPU55787.1"/>
    <property type="molecule type" value="Genomic_DNA"/>
</dbReference>
<keyword evidence="2" id="KW-0472">Membrane</keyword>
<dbReference type="InterPro" id="IPR012902">
    <property type="entry name" value="N_methyl_site"/>
</dbReference>
<dbReference type="PANTHER" id="PTHR30093:SF47">
    <property type="entry name" value="TYPE IV PILUS NON-CORE MINOR PILIN PILE"/>
    <property type="match status" value="1"/>
</dbReference>
<comment type="caution">
    <text evidence="3">The sequence shown here is derived from an EMBL/GenBank/DDBJ whole genome shotgun (WGS) entry which is preliminary data.</text>
</comment>
<organism evidence="3 4">
    <name type="scientific">Xanthomonas dyei</name>
    <dbReference type="NCBI Taxonomy" id="743699"/>
    <lineage>
        <taxon>Bacteria</taxon>
        <taxon>Pseudomonadati</taxon>
        <taxon>Pseudomonadota</taxon>
        <taxon>Gammaproteobacteria</taxon>
        <taxon>Lysobacterales</taxon>
        <taxon>Lysobacteraceae</taxon>
        <taxon>Xanthomonas</taxon>
    </lineage>
</organism>
<sequence>MTNSSCISDCRRRPDGFSLIELMVTVAIVAILAAVAYPSYVDYARKSRRAQAKADLVELAHLAERFHTANGTFSNFSLSTGGGFTQSPKEGGSARYLLSLASPPTATTFSLSATPQGDQAKDKCGTLSLNQAGVKSASGGTLADCW</sequence>